<protein>
    <submittedName>
        <fullName evidence="2">Uncharacterized protein</fullName>
    </submittedName>
</protein>
<accession>A0A2J8AD57</accession>
<dbReference type="AlphaFoldDB" id="A0A2J8AD57"/>
<dbReference type="Proteomes" id="UP000236333">
    <property type="component" value="Unassembled WGS sequence"/>
</dbReference>
<keyword evidence="1" id="KW-0732">Signal</keyword>
<gene>
    <name evidence="2" type="ORF">TSOC_002839</name>
</gene>
<dbReference type="OrthoDB" id="533901at2759"/>
<keyword evidence="3" id="KW-1185">Reference proteome</keyword>
<name>A0A2J8AD57_9CHLO</name>
<evidence type="ECO:0000313" key="3">
    <source>
        <dbReference type="Proteomes" id="UP000236333"/>
    </source>
</evidence>
<evidence type="ECO:0000313" key="2">
    <source>
        <dbReference type="EMBL" id="PNH10446.1"/>
    </source>
</evidence>
<organism evidence="2 3">
    <name type="scientific">Tetrabaena socialis</name>
    <dbReference type="NCBI Taxonomy" id="47790"/>
    <lineage>
        <taxon>Eukaryota</taxon>
        <taxon>Viridiplantae</taxon>
        <taxon>Chlorophyta</taxon>
        <taxon>core chlorophytes</taxon>
        <taxon>Chlorophyceae</taxon>
        <taxon>CS clade</taxon>
        <taxon>Chlamydomonadales</taxon>
        <taxon>Tetrabaenaceae</taxon>
        <taxon>Tetrabaena</taxon>
    </lineage>
</organism>
<evidence type="ECO:0000256" key="1">
    <source>
        <dbReference type="SAM" id="SignalP"/>
    </source>
</evidence>
<sequence>MGLVMAAQAIMAVGGLPLAAGRPLNGRLSDPTADVQPLFMMCRLAATPQEARIALSAFAAVRASLIRQGELQPFSEQLAVVFVHNRA</sequence>
<dbReference type="EMBL" id="PGGS01000056">
    <property type="protein sequence ID" value="PNH10446.1"/>
    <property type="molecule type" value="Genomic_DNA"/>
</dbReference>
<comment type="caution">
    <text evidence="2">The sequence shown here is derived from an EMBL/GenBank/DDBJ whole genome shotgun (WGS) entry which is preliminary data.</text>
</comment>
<reference evidence="2 3" key="1">
    <citation type="journal article" date="2017" name="Mol. Biol. Evol.">
        <title>The 4-celled Tetrabaena socialis nuclear genome reveals the essential components for genetic control of cell number at the origin of multicellularity in the volvocine lineage.</title>
        <authorList>
            <person name="Featherston J."/>
            <person name="Arakaki Y."/>
            <person name="Hanschen E.R."/>
            <person name="Ferris P.J."/>
            <person name="Michod R.E."/>
            <person name="Olson B.J.S.C."/>
            <person name="Nozaki H."/>
            <person name="Durand P.M."/>
        </authorList>
    </citation>
    <scope>NUCLEOTIDE SEQUENCE [LARGE SCALE GENOMIC DNA]</scope>
    <source>
        <strain evidence="2 3">NIES-571</strain>
    </source>
</reference>
<feature type="signal peptide" evidence="1">
    <location>
        <begin position="1"/>
        <end position="21"/>
    </location>
</feature>
<feature type="chain" id="PRO_5014441031" evidence="1">
    <location>
        <begin position="22"/>
        <end position="87"/>
    </location>
</feature>
<proteinExistence type="predicted"/>